<dbReference type="InterPro" id="IPR003593">
    <property type="entry name" value="AAA+_ATPase"/>
</dbReference>
<dbReference type="Pfam" id="PF07728">
    <property type="entry name" value="AAA_5"/>
    <property type="match status" value="1"/>
</dbReference>
<sequence length="578" mass="63910">MTKKQVECVWIWQYNPSIAQGESSQTKPTSIQKAVYGRFSGNTYTKDYLQFATNSLEVETIFELVDGRTNVEYKWIGGTDSTRGSIEKSSDRFHLKWTAGDIPECFMMSPNPTTMGPRVIKGDPGAKSSLEADKILEEFNLEACRTDSIYFLFVIKLYNEDNTLHLRTYIENPPEGLEQLSISRLPSPIQNALSQLKGSRSKMTACVPFDKGININDPMFKKALDLLSKNPNLLLVGPPGTGKTVLLNKLRTYIANGITTFDTETQSDWSTVESGGATKSLAFHPSYSYENFVVGLVPKPTAHGMGVEAVAGPLVQLAAFSQFTLKTSLLVLDEINRGNAAAIFGETLTLLDADKRDVETILLPYDSLSIRIPADATLATEERWLEGNEFTLPGNLWIVGAMNSSDRSAVPLDSALRRRFSVLFMPPDYETLTAHLGAKAVQNLSALNLNSKPEEIGALAVKMLKNINKRISIISGEDFELGQSLFWNIHISKSAPCVLDSIAAEWDSRIAPILRMNYRDDDQSLAGILGDTAEGLAYEWTEVPNDLTKVGISRLRLRRLEILDSSTKLKLFKMIAGA</sequence>
<dbReference type="Proteomes" id="UP000478463">
    <property type="component" value="Chromosome"/>
</dbReference>
<feature type="domain" description="AAA+ ATPase" evidence="1">
    <location>
        <begin position="229"/>
        <end position="430"/>
    </location>
</feature>
<dbReference type="SMART" id="SM00382">
    <property type="entry name" value="AAA"/>
    <property type="match status" value="1"/>
</dbReference>
<dbReference type="RefSeq" id="WP_160942706.1">
    <property type="nucleotide sequence ID" value="NZ_CP063310.1"/>
</dbReference>
<dbReference type="InterPro" id="IPR027417">
    <property type="entry name" value="P-loop_NTPase"/>
</dbReference>
<dbReference type="Gene3D" id="3.40.50.300">
    <property type="entry name" value="P-loop containing nucleotide triphosphate hydrolases"/>
    <property type="match status" value="1"/>
</dbReference>
<dbReference type="AlphaFoldDB" id="A0A6L7IXJ0"/>
<evidence type="ECO:0000313" key="2">
    <source>
        <dbReference type="EMBL" id="QOS67357.1"/>
    </source>
</evidence>
<accession>A0A6L7IXJ0</accession>
<dbReference type="SUPFAM" id="SSF52540">
    <property type="entry name" value="P-loop containing nucleoside triphosphate hydrolases"/>
    <property type="match status" value="1"/>
</dbReference>
<dbReference type="EMBL" id="CP063310">
    <property type="protein sequence ID" value="QOS67357.1"/>
    <property type="molecule type" value="Genomic_DNA"/>
</dbReference>
<protein>
    <submittedName>
        <fullName evidence="2">AAA family ATPase</fullName>
    </submittedName>
</protein>
<evidence type="ECO:0000259" key="1">
    <source>
        <dbReference type="SMART" id="SM00382"/>
    </source>
</evidence>
<dbReference type="InterPro" id="IPR011704">
    <property type="entry name" value="ATPase_dyneun-rel_AAA"/>
</dbReference>
<reference evidence="2 3" key="1">
    <citation type="submission" date="2020-10" db="EMBL/GenBank/DDBJ databases">
        <title>Eggerthella sp. nov., isolated from human feces.</title>
        <authorList>
            <person name="Yajun G."/>
        </authorList>
    </citation>
    <scope>NUCLEOTIDE SEQUENCE [LARGE SCALE GENOMIC DNA]</scope>
    <source>
        <strain evidence="2 3">HF-1101</strain>
    </source>
</reference>
<dbReference type="GO" id="GO:0005524">
    <property type="term" value="F:ATP binding"/>
    <property type="evidence" value="ECO:0007669"/>
    <property type="project" value="InterPro"/>
</dbReference>
<dbReference type="InterPro" id="IPR052934">
    <property type="entry name" value="Methyl-DNA_Rec/Restrict_Enz"/>
</dbReference>
<proteinExistence type="predicted"/>
<dbReference type="KEGG" id="egd:GS424_012630"/>
<organism evidence="2 3">
    <name type="scientific">Eggerthella guodeyinii</name>
    <dbReference type="NCBI Taxonomy" id="2690837"/>
    <lineage>
        <taxon>Bacteria</taxon>
        <taxon>Bacillati</taxon>
        <taxon>Actinomycetota</taxon>
        <taxon>Coriobacteriia</taxon>
        <taxon>Eggerthellales</taxon>
        <taxon>Eggerthellaceae</taxon>
        <taxon>Eggerthella</taxon>
    </lineage>
</organism>
<dbReference type="PANTHER" id="PTHR37291">
    <property type="entry name" value="5-METHYLCYTOSINE-SPECIFIC RESTRICTION ENZYME B"/>
    <property type="match status" value="1"/>
</dbReference>
<evidence type="ECO:0000313" key="3">
    <source>
        <dbReference type="Proteomes" id="UP000478463"/>
    </source>
</evidence>
<dbReference type="PANTHER" id="PTHR37291:SF1">
    <property type="entry name" value="TYPE IV METHYL-DIRECTED RESTRICTION ENZYME ECOKMCRB SUBUNIT"/>
    <property type="match status" value="1"/>
</dbReference>
<dbReference type="GO" id="GO:0016887">
    <property type="term" value="F:ATP hydrolysis activity"/>
    <property type="evidence" value="ECO:0007669"/>
    <property type="project" value="InterPro"/>
</dbReference>
<name>A0A6L7IXJ0_9ACTN</name>
<gene>
    <name evidence="2" type="ORF">GS424_012630</name>
</gene>